<evidence type="ECO:0000256" key="1">
    <source>
        <dbReference type="ARBA" id="ARBA00001974"/>
    </source>
</evidence>
<dbReference type="Pfam" id="PF01565">
    <property type="entry name" value="FAD_binding_4"/>
    <property type="match status" value="1"/>
</dbReference>
<gene>
    <name evidence="8" type="ORF">N7468_006124</name>
</gene>
<comment type="caution">
    <text evidence="8">The sequence shown here is derived from an EMBL/GenBank/DDBJ whole genome shotgun (WGS) entry which is preliminary data.</text>
</comment>
<dbReference type="PROSITE" id="PS51387">
    <property type="entry name" value="FAD_PCMH"/>
    <property type="match status" value="1"/>
</dbReference>
<evidence type="ECO:0000313" key="9">
    <source>
        <dbReference type="Proteomes" id="UP001150941"/>
    </source>
</evidence>
<keyword evidence="9" id="KW-1185">Reference proteome</keyword>
<dbReference type="OrthoDB" id="9996127at2759"/>
<dbReference type="InterPro" id="IPR006094">
    <property type="entry name" value="Oxid_FAD_bind_N"/>
</dbReference>
<evidence type="ECO:0000256" key="3">
    <source>
        <dbReference type="ARBA" id="ARBA00022630"/>
    </source>
</evidence>
<dbReference type="PANTHER" id="PTHR42973">
    <property type="entry name" value="BINDING OXIDOREDUCTASE, PUTATIVE (AFU_ORTHOLOGUE AFUA_1G17690)-RELATED"/>
    <property type="match status" value="1"/>
</dbReference>
<evidence type="ECO:0000256" key="2">
    <source>
        <dbReference type="ARBA" id="ARBA00005466"/>
    </source>
</evidence>
<name>A0A9W9TP56_9EURO</name>
<dbReference type="GO" id="GO:0071949">
    <property type="term" value="F:FAD binding"/>
    <property type="evidence" value="ECO:0007669"/>
    <property type="project" value="InterPro"/>
</dbReference>
<keyword evidence="6" id="KW-0732">Signal</keyword>
<evidence type="ECO:0000256" key="5">
    <source>
        <dbReference type="ARBA" id="ARBA00023002"/>
    </source>
</evidence>
<proteinExistence type="inferred from homology"/>
<dbReference type="GeneID" id="83202723"/>
<dbReference type="Gene3D" id="3.40.462.20">
    <property type="match status" value="1"/>
</dbReference>
<dbReference type="InterPro" id="IPR016169">
    <property type="entry name" value="FAD-bd_PCMH_sub2"/>
</dbReference>
<comment type="cofactor">
    <cofactor evidence="1">
        <name>FAD</name>
        <dbReference type="ChEBI" id="CHEBI:57692"/>
    </cofactor>
</comment>
<organism evidence="8 9">
    <name type="scientific">Penicillium chermesinum</name>
    <dbReference type="NCBI Taxonomy" id="63820"/>
    <lineage>
        <taxon>Eukaryota</taxon>
        <taxon>Fungi</taxon>
        <taxon>Dikarya</taxon>
        <taxon>Ascomycota</taxon>
        <taxon>Pezizomycotina</taxon>
        <taxon>Eurotiomycetes</taxon>
        <taxon>Eurotiomycetidae</taxon>
        <taxon>Eurotiales</taxon>
        <taxon>Aspergillaceae</taxon>
        <taxon>Penicillium</taxon>
    </lineage>
</organism>
<sequence length="498" mass="53901">MAKLNTLLAVAAGATVWAAHHVAGSSSPGGNDLQNLKQQLSSCASVYYPGSTGFENATTRWSVLDEPKVNVVVSPCTENDVAEAVKYANKQGLPFLVYNGVHGALVSLGKMTHGVGIAMNQLSSVQVAEDGKTATMGGGTMSKVVTDKLWAAGKQTVTGTCECVSLLGPALGGGHGWLQGHHGLVADQFVSMNVVLANGTLTTIDSNSDLFWAMKGAGHNFGIVTSLTSKIYDIEHTDWAIETIIFSGDKVEAVYQAANDYLVKNGTQPADVSNWSYWMNNPDADPHNPVIVFYIIQEGVQAVDPVYTEPFHNLGPISVTPQSGTYKDLANWTGIALESPPCQKVGMANPRFPIYLESYNITAQKKAWDLYAPAVRGSSPFNNSIFMFEGYPVEGVHDVAASSSAFAFRSENLLAAPLINYIPAGDLAEEAAQLGNQLRDTLWAATGRKDFRAYINYAYGNETFEQIYGAEKWRQDRLHFLKKKYDPENKFGFYAPIV</sequence>
<dbReference type="InterPro" id="IPR016166">
    <property type="entry name" value="FAD-bd_PCMH"/>
</dbReference>
<dbReference type="Proteomes" id="UP001150941">
    <property type="component" value="Unassembled WGS sequence"/>
</dbReference>
<dbReference type="Gene3D" id="3.30.465.10">
    <property type="match status" value="1"/>
</dbReference>
<evidence type="ECO:0000256" key="6">
    <source>
        <dbReference type="SAM" id="SignalP"/>
    </source>
</evidence>
<dbReference type="EMBL" id="JAPQKS010000004">
    <property type="protein sequence ID" value="KAJ5233168.1"/>
    <property type="molecule type" value="Genomic_DNA"/>
</dbReference>
<feature type="chain" id="PRO_5040908345" description="FAD-binding PCMH-type domain-containing protein" evidence="6">
    <location>
        <begin position="19"/>
        <end position="498"/>
    </location>
</feature>
<evidence type="ECO:0000256" key="4">
    <source>
        <dbReference type="ARBA" id="ARBA00022827"/>
    </source>
</evidence>
<feature type="domain" description="FAD-binding PCMH-type" evidence="7">
    <location>
        <begin position="64"/>
        <end position="234"/>
    </location>
</feature>
<dbReference type="RefSeq" id="XP_058331160.1">
    <property type="nucleotide sequence ID" value="XM_058475420.1"/>
</dbReference>
<reference evidence="8" key="2">
    <citation type="journal article" date="2023" name="IMA Fungus">
        <title>Comparative genomic study of the Penicillium genus elucidates a diverse pangenome and 15 lateral gene transfer events.</title>
        <authorList>
            <person name="Petersen C."/>
            <person name="Sorensen T."/>
            <person name="Nielsen M.R."/>
            <person name="Sondergaard T.E."/>
            <person name="Sorensen J.L."/>
            <person name="Fitzpatrick D.A."/>
            <person name="Frisvad J.C."/>
            <person name="Nielsen K.L."/>
        </authorList>
    </citation>
    <scope>NUCLEOTIDE SEQUENCE</scope>
    <source>
        <strain evidence="8">IBT 19713</strain>
    </source>
</reference>
<accession>A0A9W9TP56</accession>
<evidence type="ECO:0000313" key="8">
    <source>
        <dbReference type="EMBL" id="KAJ5233168.1"/>
    </source>
</evidence>
<dbReference type="SUPFAM" id="SSF56176">
    <property type="entry name" value="FAD-binding/transporter-associated domain-like"/>
    <property type="match status" value="1"/>
</dbReference>
<dbReference type="PANTHER" id="PTHR42973:SF9">
    <property type="entry name" value="FAD-BINDING PCMH-TYPE DOMAIN-CONTAINING PROTEIN-RELATED"/>
    <property type="match status" value="1"/>
</dbReference>
<keyword evidence="5" id="KW-0560">Oxidoreductase</keyword>
<keyword evidence="3" id="KW-0285">Flavoprotein</keyword>
<keyword evidence="4" id="KW-0274">FAD</keyword>
<comment type="similarity">
    <text evidence="2">Belongs to the oxygen-dependent FAD-linked oxidoreductase family.</text>
</comment>
<protein>
    <recommendedName>
        <fullName evidence="7">FAD-binding PCMH-type domain-containing protein</fullName>
    </recommendedName>
</protein>
<dbReference type="AlphaFoldDB" id="A0A9W9TP56"/>
<reference evidence="8" key="1">
    <citation type="submission" date="2022-11" db="EMBL/GenBank/DDBJ databases">
        <authorList>
            <person name="Petersen C."/>
        </authorList>
    </citation>
    <scope>NUCLEOTIDE SEQUENCE</scope>
    <source>
        <strain evidence="8">IBT 19713</strain>
    </source>
</reference>
<dbReference type="InterPro" id="IPR036318">
    <property type="entry name" value="FAD-bd_PCMH-like_sf"/>
</dbReference>
<dbReference type="InterPro" id="IPR050416">
    <property type="entry name" value="FAD-linked_Oxidoreductase"/>
</dbReference>
<dbReference type="GO" id="GO:0016491">
    <property type="term" value="F:oxidoreductase activity"/>
    <property type="evidence" value="ECO:0007669"/>
    <property type="project" value="UniProtKB-KW"/>
</dbReference>
<feature type="signal peptide" evidence="6">
    <location>
        <begin position="1"/>
        <end position="18"/>
    </location>
</feature>
<evidence type="ECO:0000259" key="7">
    <source>
        <dbReference type="PROSITE" id="PS51387"/>
    </source>
</evidence>